<evidence type="ECO:0000313" key="1">
    <source>
        <dbReference type="EMBL" id="OAJ66847.1"/>
    </source>
</evidence>
<name>A0A1B6VIR4_9PROT</name>
<organism evidence="1 2">
    <name type="scientific">Gluconobacter cerinus</name>
    <dbReference type="NCBI Taxonomy" id="38307"/>
    <lineage>
        <taxon>Bacteria</taxon>
        <taxon>Pseudomonadati</taxon>
        <taxon>Pseudomonadota</taxon>
        <taxon>Alphaproteobacteria</taxon>
        <taxon>Acetobacterales</taxon>
        <taxon>Acetobacteraceae</taxon>
        <taxon>Gluconobacter</taxon>
    </lineage>
</organism>
<reference evidence="1 2" key="1">
    <citation type="submission" date="2016-03" db="EMBL/GenBank/DDBJ databases">
        <title>Draft genome sequence of Gluconobacter cerinus strain CECT 9110.</title>
        <authorList>
            <person name="Sainz F."/>
            <person name="Mas A."/>
            <person name="Torija M.J."/>
        </authorList>
    </citation>
    <scope>NUCLEOTIDE SEQUENCE [LARGE SCALE GENOMIC DNA]</scope>
    <source>
        <strain evidence="1 2">CECT 9110</strain>
    </source>
</reference>
<gene>
    <name evidence="1" type="ORF">A0123_02583</name>
</gene>
<sequence>MSHSATNPTLCAPSKTAVTLPWVATQKCGIFLGTKKTAYITEDIPPHARSFRPDTTYEYSRF</sequence>
<accession>A0A1B6VIR4</accession>
<dbReference type="AlphaFoldDB" id="A0A1B6VIR4"/>
<comment type="caution">
    <text evidence="1">The sequence shown here is derived from an EMBL/GenBank/DDBJ whole genome shotgun (WGS) entry which is preliminary data.</text>
</comment>
<dbReference type="Proteomes" id="UP000077786">
    <property type="component" value="Unassembled WGS sequence"/>
</dbReference>
<protein>
    <submittedName>
        <fullName evidence="1">Uncharacterized protein</fullName>
    </submittedName>
</protein>
<evidence type="ECO:0000313" key="2">
    <source>
        <dbReference type="Proteomes" id="UP000077786"/>
    </source>
</evidence>
<proteinExistence type="predicted"/>
<dbReference type="PATRIC" id="fig|38307.3.peg.2693"/>
<dbReference type="EMBL" id="LUTU01000013">
    <property type="protein sequence ID" value="OAJ66847.1"/>
    <property type="molecule type" value="Genomic_DNA"/>
</dbReference>